<dbReference type="GO" id="GO:0003747">
    <property type="term" value="F:translation release factor activity"/>
    <property type="evidence" value="ECO:0007669"/>
    <property type="project" value="InterPro"/>
</dbReference>
<reference evidence="3 4" key="1">
    <citation type="submission" date="2017-05" db="EMBL/GenBank/DDBJ databases">
        <authorList>
            <person name="Varghese N."/>
            <person name="Submissions S."/>
        </authorList>
    </citation>
    <scope>NUCLEOTIDE SEQUENCE [LARGE SCALE GENOMIC DNA]</scope>
    <source>
        <strain evidence="3 4">DSM 27040</strain>
    </source>
</reference>
<dbReference type="PANTHER" id="PTHR47814:SF1">
    <property type="entry name" value="PEPTIDYL-TRNA HYDROLASE ARFB"/>
    <property type="match status" value="1"/>
</dbReference>
<dbReference type="Proteomes" id="UP000319040">
    <property type="component" value="Unassembled WGS sequence"/>
</dbReference>
<dbReference type="OrthoDB" id="9815709at2"/>
<evidence type="ECO:0000313" key="4">
    <source>
        <dbReference type="Proteomes" id="UP000319040"/>
    </source>
</evidence>
<dbReference type="Pfam" id="PF00472">
    <property type="entry name" value="RF-1"/>
    <property type="match status" value="1"/>
</dbReference>
<keyword evidence="4" id="KW-1185">Reference proteome</keyword>
<dbReference type="NCBIfam" id="NF006718">
    <property type="entry name" value="PRK09256.1"/>
    <property type="match status" value="1"/>
</dbReference>
<dbReference type="InterPro" id="IPR000352">
    <property type="entry name" value="Pep_chain_release_fac_I"/>
</dbReference>
<dbReference type="GO" id="GO:0004045">
    <property type="term" value="F:peptidyl-tRNA hydrolase activity"/>
    <property type="evidence" value="ECO:0007669"/>
    <property type="project" value="TreeGrafter"/>
</dbReference>
<dbReference type="EMBL" id="FXTB01000008">
    <property type="protein sequence ID" value="SMO80888.1"/>
    <property type="molecule type" value="Genomic_DNA"/>
</dbReference>
<dbReference type="GO" id="GO:0072344">
    <property type="term" value="P:rescue of stalled ribosome"/>
    <property type="evidence" value="ECO:0007669"/>
    <property type="project" value="TreeGrafter"/>
</dbReference>
<feature type="compositionally biased region" description="Polar residues" evidence="1">
    <location>
        <begin position="9"/>
        <end position="20"/>
    </location>
</feature>
<dbReference type="AlphaFoldDB" id="A0A521EAB8"/>
<gene>
    <name evidence="3" type="ORF">SAMN06265379_10870</name>
</gene>
<name>A0A521EAB8_SACCC</name>
<feature type="compositionally biased region" description="Basic residues" evidence="1">
    <location>
        <begin position="107"/>
        <end position="119"/>
    </location>
</feature>
<dbReference type="Gene3D" id="3.30.160.20">
    <property type="match status" value="1"/>
</dbReference>
<organism evidence="3 4">
    <name type="scientific">Saccharicrinis carchari</name>
    <dbReference type="NCBI Taxonomy" id="1168039"/>
    <lineage>
        <taxon>Bacteria</taxon>
        <taxon>Pseudomonadati</taxon>
        <taxon>Bacteroidota</taxon>
        <taxon>Bacteroidia</taxon>
        <taxon>Marinilabiliales</taxon>
        <taxon>Marinilabiliaceae</taxon>
        <taxon>Saccharicrinis</taxon>
    </lineage>
</organism>
<dbReference type="GO" id="GO:0043022">
    <property type="term" value="F:ribosome binding"/>
    <property type="evidence" value="ECO:0007669"/>
    <property type="project" value="TreeGrafter"/>
</dbReference>
<protein>
    <submittedName>
        <fullName evidence="3">Ribosome-associated protein</fullName>
    </submittedName>
</protein>
<feature type="domain" description="Prokaryotic-type class I peptide chain release factors" evidence="2">
    <location>
        <begin position="6"/>
        <end position="126"/>
    </location>
</feature>
<feature type="compositionally biased region" description="Basic and acidic residues" evidence="1">
    <location>
        <begin position="120"/>
        <end position="130"/>
    </location>
</feature>
<evidence type="ECO:0000256" key="1">
    <source>
        <dbReference type="SAM" id="MobiDB-lite"/>
    </source>
</evidence>
<feature type="region of interest" description="Disordered" evidence="1">
    <location>
        <begin position="1"/>
        <end position="20"/>
    </location>
</feature>
<feature type="region of interest" description="Disordered" evidence="1">
    <location>
        <begin position="92"/>
        <end position="130"/>
    </location>
</feature>
<evidence type="ECO:0000313" key="3">
    <source>
        <dbReference type="EMBL" id="SMO80888.1"/>
    </source>
</evidence>
<proteinExistence type="predicted"/>
<dbReference type="PANTHER" id="PTHR47814">
    <property type="entry name" value="PEPTIDYL-TRNA HYDROLASE ARFB"/>
    <property type="match status" value="1"/>
</dbReference>
<dbReference type="SUPFAM" id="SSF110916">
    <property type="entry name" value="Peptidyl-tRNA hydrolase domain-like"/>
    <property type="match status" value="1"/>
</dbReference>
<sequence>MNLEPEISFSASRSSGPGGQNVNKVNTRIIARLDVMASQILSEKQKSTLVHKLKNRINKEGELIIACEETRSQLRNKEMAIELLHQLIAQALKPATKRKPTQPTRSSKLKRLQNKKIRSQRKENRRRPDV</sequence>
<dbReference type="RefSeq" id="WP_142534124.1">
    <property type="nucleotide sequence ID" value="NZ_FXTB01000008.1"/>
</dbReference>
<evidence type="ECO:0000259" key="2">
    <source>
        <dbReference type="Pfam" id="PF00472"/>
    </source>
</evidence>
<accession>A0A521EAB8</accession>